<dbReference type="InterPro" id="IPR020841">
    <property type="entry name" value="PKS_Beta-ketoAc_synthase_dom"/>
</dbReference>
<dbReference type="InterPro" id="IPR050091">
    <property type="entry name" value="PKS_NRPS_Biosynth_Enz"/>
</dbReference>
<dbReference type="PROSITE" id="PS50075">
    <property type="entry name" value="CARRIER"/>
    <property type="match status" value="3"/>
</dbReference>
<name>A0ABS2UN26_9ACTN</name>
<dbReference type="Gene3D" id="3.40.366.10">
    <property type="entry name" value="Malonyl-Coenzyme A Acyl Carrier Protein, domain 2"/>
    <property type="match status" value="2"/>
</dbReference>
<dbReference type="Pfam" id="PF14765">
    <property type="entry name" value="PS-DH"/>
    <property type="match status" value="2"/>
</dbReference>
<dbReference type="Pfam" id="PF16197">
    <property type="entry name" value="KAsynt_C_assoc"/>
    <property type="match status" value="1"/>
</dbReference>
<dbReference type="Gene3D" id="3.10.129.110">
    <property type="entry name" value="Polyketide synthase dehydratase"/>
    <property type="match status" value="2"/>
</dbReference>
<dbReference type="InterPro" id="IPR014043">
    <property type="entry name" value="Acyl_transferase_dom"/>
</dbReference>
<evidence type="ECO:0000259" key="10">
    <source>
        <dbReference type="PROSITE" id="PS50075"/>
    </source>
</evidence>
<dbReference type="InterPro" id="IPR049552">
    <property type="entry name" value="PKS_DH_N"/>
</dbReference>
<dbReference type="InterPro" id="IPR000873">
    <property type="entry name" value="AMP-dep_synth/lig_dom"/>
</dbReference>
<dbReference type="InterPro" id="IPR057326">
    <property type="entry name" value="KR_dom"/>
</dbReference>
<dbReference type="InterPro" id="IPR001227">
    <property type="entry name" value="Ac_transferase_dom_sf"/>
</dbReference>
<dbReference type="InterPro" id="IPR018201">
    <property type="entry name" value="Ketoacyl_synth_AS"/>
</dbReference>
<feature type="region of interest" description="N-terminal hotdog fold" evidence="9">
    <location>
        <begin position="1964"/>
        <end position="2092"/>
    </location>
</feature>
<dbReference type="InterPro" id="IPR014031">
    <property type="entry name" value="Ketoacyl_synth_C"/>
</dbReference>
<evidence type="ECO:0000256" key="1">
    <source>
        <dbReference type="ARBA" id="ARBA00004792"/>
    </source>
</evidence>
<dbReference type="SUPFAM" id="SSF51735">
    <property type="entry name" value="NAD(P)-binding Rossmann-fold domains"/>
    <property type="match status" value="6"/>
</dbReference>
<sequence length="4543" mass="475803">MRTELIRPLPELLTAHADRFGNKIAYRDARRAVGWAELAERTGRLAGHLAALRLQPGDRAAFLLGNCVETVESYLSVVRAAAIGVPLNPRSTDAELAHLLGDSGARVVVTDPPHVEQVRRVLGADRSVRIVVTGDGRAPAGTLSFETLATTDAPEPARDDLSLDDVAWMLYTSGTTGKPKGVLSSQRNALFSVAAGYVPIPGLGAEDRVLWPLPLFHSLSHIVCVVAATAVGASVRLVDGFAAEDVLAALREENSTFLAGVPTMYHQLVEAAARKGFAAPRLRMCLVGGSVTTASLHTAFEKAFGAPLLDAYGSTETCGAITMNWPTGPRVEGSCGLPVPGVNVRLVDPRTGSDVPAGEEGEVWVNGPNVMAGYHNDPQATAAALRDGWYRTGDLARRDDAGCFTITGRLKELVIRGGENIHPAEVEEVLRSVPGVADVAVVAKPHTVLGEVPVAFLVPGPEGLDPELLYAACREQLAYYKVPEELYETAQIPRTQSGKIMRHRLLSRPMRLRAANSSHYESLLRLDWVPLTARPAPPAAAPWVLSGPDADALTALLGARLDEASAAGESVPGAVVLSLDVPKAAAAADFAGAVERTVHGLARQVALWLADERLDGVRLAVATRGAVIAGPRESLHNIAHAPVWGLLRSVQAEHPGRVLLVDLDEAPASAEELPRLVTTEEPQLALRGGVPLLPRLARVAAGGEPRENTGLDPERTVVVAGADSAQGAALARHLVAGHRARHLLLIASHGADDENVAALREELTAAGARNVAVAACDTADRGALAAVLEGAERPLTAVVHAGGWEDALAHRPRRALESAVAGLLHLHELSRAHELSAFVMCSSAETLFGAAGEADRSAYNAFVDALAQHRADRGLPALALGWGRWEATGGTAAGAAGGTGVLGVSEGLAMFDAAQLSGPAYSLPLALDTAAIATGEVSPLLGGLIDTSAVPATADSSVADTLRERLAPLPEEERLRILQEIVRTEAARVRDLGGISWVGPKRPFKDLGFTSLHAVALRNRLTETTGLPLPATVAFDHPTPYAVAVLLHTLLTGAEERAEEVRPEVAGSDEPIAIVGMACRLPGGVTSPEELWRLVDEGRDAVSGFPEDRDWNLEELYDPEGSRPGSSYVREGGFLYDVADFDAEFFGISPREAVAMDPQQRLLLETSWEALERAGIDPAALRGKPVGVFSGVMYHDYGAQVDRAPEGSEGYRGIGTAGSVASGRVSYTFGLEGPALTVDTACSSSLVALHLAAQSLRNGECTMALAGGVALMAQPTSFVEFSRQRALAPDGRCKAYAEAADGTGWAEGVGILLLERLSDAERLGHPVLAVVRGSAVNQDGASNGLTAPSGPSQQRVIRQALANAHLSPADVDAVEGHGTGTMLGDPIEAQALLATYGRERDTEQPLWLGSLKSNIGHAQSAAGVAGIIKMVQAIRNGVLPKTLHVDQPSTKVDWTAGAVELLTEARDWPALGRPRRAAVSSFGVSGTNAHVIIEQAPAADEEPGPAGASGAAVLPWVVSARTPAALRAQARQLVGVATDHSPADVAHALAFTRASLEQRAVILADDRESGLSGLRALASGEPAAHVVTGTADVDGRTVFVFPGQGHQWTGMGARLLDTSPVFHHHISECARALSAYVDWDLVDVLRGAEGAPGFDRVDVVQPASFAVMVALARLWQHHGITPHALTGHSQGEIAAAHIAGVLTLDDAARIVTLRSQAIGTHLAGHGGMMSLPLPLTTAEEHLTTYDGRIEIAAVNGPNSTVVAGDPTALDDLHTHLNADGIRARKIPVDYASHTSHVESLQHELATLLDGITPRTADIPLHSTLTGELIDGTTMTADHWYQNLRHQVRFATTIENLAHTGHRTFIEISAHPVLTMPIGDILDQHADTPWTTTGTLRRNDDTPHRFLTNAAELHVRGTTPDWTTLLTPPTTTPDLPTYPFQRTRYWLEGTGSSDAGALGVAAEEHPLLGALVELPGSGGVLTTGRLSLKTHPWLAVDTSGGPSPVPGAVLVELAVRAGDHVAAGTLEELVLEEPMVLPERGSVQVRVQVGAAEAAGGTGQHGRRQVSVHSRADESAEWVRHAIGRLSAQEASFTGDFTVRPPGTAEAVEVSAVASAGLRKVWRHGDEIYAEVALPDELAGEASAYGLHPALLDTVLEAAAYGPLGAARPDGRVLMPHTWRRLALFASGAGQLRVRVTPRGDDTISVAAADSAGAPVLSIRELSFRAVDPNRAVPGQDPLRDALFRVEWQTIPTPDTTTGTDWPVLDLTHRTDDDVRTLTAHALEAVQAHITTDPDDTRLVVLTRDARTNPAQAAVHGLVRTAQNEHPDRITLIDTDTDTTLLPHALATGEPQLALTHNTLTVPRLTRTTPPTTATSPLDPHGTVLITGGTGTLGALTAHHLITHHHITHLHLISRRGPAAPGAQQLHDQLTALGATVTITATDATNPQQVQTLLDTIHPDHPLTAVIHTAGVLDDATLTAQTPTHLDTVLTPKTDAAHTLHTLTRHHPLTAFVLFSSAAGTLGNPGQANYAAANAALDALATRLRTHGTPATSLAWGYWSDVSGMTEHLDEAALRRHRRDGMLGLSAGTGMALLDAALASEEPAYVAAQLDLAGLRARAATEPVPLMLRSLVRPPRRAAAQGQSAAEDRGALGAQLAALPEAERERTVVDLVRAEAATVLGHASAEAIDEKRAFKDLGFDSLTAVELRNRIAKRAGLTLPATLVFDYPSPAVLARKLLGDLVGEQPAAAGAVPAGRGAAADDDPIVIVSMGCRFPGGADGPDELWRLVAEGTDVIGGFPEDRGWDLEALYDPDPEHLGTSYARNGAFLDTATGFDAGFFGISPREALAMDPQQRLLLETSWETFERAGIDPTSLQGQHVGVFVGVNDRDYTLRLQHDAGELEGYRLTGTSGSVASGRISYTFGLEGPALTVDTACSSSLVALHLAAQSVRSGESSMALAGGVALMTTPDAFVEFSRQRGLSTDGRCKAFAEAADGTGWAEGSAMLLVERLSDAERLGHPVLAVVRGSAVNQDGASNGLTAPNGPSQQRVIRAALADAGLSAAEVDAVEAHGTGTTLGDPIEAQALLATYGTGRADAEPLWLGSLKSNIGHTQGAAGAASVIKMVQAMRHGVLPKTLHVDRPSTKVDWAAGAVELLTESRDWPETERPRRAAVSSFGVSGTNAHVIIEQAPGTAGAEAPRTGDDEVPAVRPYVLSAKSPEALGGQAARLARWLRGGEAHLADVAYSLVTTKARLDHRAVVVAGEREELLAALDSLADGGAPASAVTGAPAPGRTAFLFTGQGSQRAGMGRELHARYPVFAAAFDAACEELDRHLDGHVPHPLREVVFAEPGSAEAGELHRTVYTQSALFAVQVALFRLVESWGVRPDFVAGHSIGELAAAHVAGVYSLADGAALVAARGRLMQALPEGGAMVAVQAAEDEVLALLPSDGRAGIAAVNGPAAVVVSGDEDAVLEVAAAVEALGRKTKRLRVSHAFHSARMEPMLEEFRAVAGAVAYAEPRIPVVSTLTGSLVGLDRLGSADYWAEHVRRPVRFADAVGYVRAEGAGRFLEIGPDAVLTAMARETVDALAEQDGPGAGEAVFLPGLRRERSEPATLLAAVAGLYVRGAETDWAALFEGTDARRVALPVYAFQRERYWVEMRPGTADLGSLGLAPAGHPLLGAVVELPDGQGVLATGRLSLTSNPWLADHAKSGTVLVPGTALVELAVRAGDHAGAPVLEELVLQAPLVLPERGGVEVRVQVGAADDSGTGRRPVGIHSRAEDSDVWTRHAAGSVSASQPATAAGQAVWPPAGAEAVDVDGFYERQAAAGHDFGPSFQGLERVWRRGEELFAEVALPDEAAAEASAYGLHPALLDAALHTTSFGAVAETEPGQVLLPFAWNGVTLHAAGAARLRVRITPQGNDAVAVEASDATGAPVASVGSLAFRAVDPAQLSAGDDPLRDALFRVEWQTIPTPDTTTGTDWPVLDLTHRTDDDVRTLTAHVLEAVQAHITTDPDDTRLVVLTRDARTNPAQAAVHGLVRTAQNEHPDRITLIDTDTDTTLLPHALATGEPQLALTHNTLTVPRLTRTTPPTTATSPLDPHGTVLITGGTGTLGALTAHHLITHHHITHLHLISRRGPAAPGAQQLHDQLTALGATVTITATDATNPQQVQTLLDTIHPDHPLTAVIHTAGVLDDATLTAQTPTHLDTVLTPKTDAAHTLHTLTRHHPLTAFVLFSSAAGTLGNPGQANYAAANTYLDALAARLRAEGTPATAMAWGLWEEASGMTGELSSTDLQRGRRTGITAMSTRLSLALFDAALASQDAALVTALMDLPELRRQAASGEVPPLLRSLVRAPRKAARSAAASEQSLTDRLNPLAEADRLDAVLEVVRGEAATVLGHPTARAIGAENAFKDLGFDSLAAVELRNRLAGATGVRLPATLIFDHPTPAALAAQLLEELGCTAAGAAGGTGADGDGVPAELARLGETLAALPGDGAARARVAARLQELAVALGAAPAPVLTDDLSGLDLDVATDEEIFQLMDGELGLS</sequence>
<protein>
    <submittedName>
        <fullName evidence="13">SDR family NAD(P)-dependent oxidoreductase</fullName>
    </submittedName>
</protein>
<keyword evidence="3" id="KW-0597">Phosphoprotein</keyword>
<feature type="region of interest" description="C-terminal hotdog fold" evidence="9">
    <location>
        <begin position="3809"/>
        <end position="3949"/>
    </location>
</feature>
<dbReference type="SMART" id="SM01294">
    <property type="entry name" value="PKS_PP_betabranch"/>
    <property type="match status" value="1"/>
</dbReference>
<dbReference type="InterPro" id="IPR020845">
    <property type="entry name" value="AMP-binding_CS"/>
</dbReference>
<dbReference type="PANTHER" id="PTHR43775:SF51">
    <property type="entry name" value="INACTIVE PHENOLPHTHIOCEROL SYNTHESIS POLYKETIDE SYNTHASE TYPE I PKS1-RELATED"/>
    <property type="match status" value="1"/>
</dbReference>
<comment type="caution">
    <text evidence="9">Lacks conserved residue(s) required for the propagation of feature annotation.</text>
</comment>
<evidence type="ECO:0000256" key="7">
    <source>
        <dbReference type="ARBA" id="ARBA00023268"/>
    </source>
</evidence>
<dbReference type="Pfam" id="PF00501">
    <property type="entry name" value="AMP-binding"/>
    <property type="match status" value="1"/>
</dbReference>
<evidence type="ECO:0000256" key="2">
    <source>
        <dbReference type="ARBA" id="ARBA00022450"/>
    </source>
</evidence>
<evidence type="ECO:0000256" key="8">
    <source>
        <dbReference type="ARBA" id="ARBA00023315"/>
    </source>
</evidence>
<keyword evidence="8" id="KW-0012">Acyltransferase</keyword>
<evidence type="ECO:0000256" key="3">
    <source>
        <dbReference type="ARBA" id="ARBA00022553"/>
    </source>
</evidence>
<dbReference type="Pfam" id="PF22336">
    <property type="entry name" value="RhiE-like_linker"/>
    <property type="match status" value="1"/>
</dbReference>
<dbReference type="Pfam" id="PF13193">
    <property type="entry name" value="AMP-binding_C"/>
    <property type="match status" value="1"/>
</dbReference>
<dbReference type="InterPro" id="IPR032821">
    <property type="entry name" value="PKS_assoc"/>
</dbReference>
<dbReference type="Gene3D" id="3.40.50.720">
    <property type="entry name" value="NAD(P)-binding Rossmann-like Domain"/>
    <property type="match status" value="3"/>
</dbReference>
<organism evidence="13 14">
    <name type="scientific">Streptomyces zhihengii</name>
    <dbReference type="NCBI Taxonomy" id="1818004"/>
    <lineage>
        <taxon>Bacteria</taxon>
        <taxon>Bacillati</taxon>
        <taxon>Actinomycetota</taxon>
        <taxon>Actinomycetes</taxon>
        <taxon>Kitasatosporales</taxon>
        <taxon>Streptomycetaceae</taxon>
        <taxon>Streptomyces</taxon>
    </lineage>
</organism>
<dbReference type="SMART" id="SM00822">
    <property type="entry name" value="PKS_KR"/>
    <property type="match status" value="3"/>
</dbReference>
<evidence type="ECO:0000313" key="14">
    <source>
        <dbReference type="Proteomes" id="UP000664109"/>
    </source>
</evidence>
<evidence type="ECO:0000259" key="11">
    <source>
        <dbReference type="PROSITE" id="PS52004"/>
    </source>
</evidence>
<feature type="active site" description="Proton acceptor; for dehydratase activity" evidence="9">
    <location>
        <position position="3705"/>
    </location>
</feature>
<evidence type="ECO:0000256" key="6">
    <source>
        <dbReference type="ARBA" id="ARBA00023194"/>
    </source>
</evidence>
<dbReference type="PROSITE" id="PS00012">
    <property type="entry name" value="PHOSPHOPANTETHEINE"/>
    <property type="match status" value="2"/>
</dbReference>
<dbReference type="PROSITE" id="PS52004">
    <property type="entry name" value="KS3_2"/>
    <property type="match status" value="2"/>
</dbReference>
<dbReference type="InterPro" id="IPR016035">
    <property type="entry name" value="Acyl_Trfase/lysoPLipase"/>
</dbReference>
<dbReference type="PROSITE" id="PS00606">
    <property type="entry name" value="KS3_1"/>
    <property type="match status" value="2"/>
</dbReference>
<dbReference type="Proteomes" id="UP000664109">
    <property type="component" value="Unassembled WGS sequence"/>
</dbReference>
<comment type="caution">
    <text evidence="13">The sequence shown here is derived from an EMBL/GenBank/DDBJ whole genome shotgun (WGS) entry which is preliminary data.</text>
</comment>
<dbReference type="InterPro" id="IPR014030">
    <property type="entry name" value="Ketoacyl_synth_N"/>
</dbReference>
<dbReference type="InterPro" id="IPR025110">
    <property type="entry name" value="AMP-bd_C"/>
</dbReference>
<dbReference type="Gene3D" id="3.40.47.10">
    <property type="match status" value="2"/>
</dbReference>
<dbReference type="InterPro" id="IPR016039">
    <property type="entry name" value="Thiolase-like"/>
</dbReference>
<dbReference type="SUPFAM" id="SSF56801">
    <property type="entry name" value="Acetyl-CoA synthetase-like"/>
    <property type="match status" value="1"/>
</dbReference>
<dbReference type="InterPro" id="IPR049900">
    <property type="entry name" value="PKS_mFAS_DH"/>
</dbReference>
<dbReference type="InterPro" id="IPR013968">
    <property type="entry name" value="PKS_KR"/>
</dbReference>
<evidence type="ECO:0000256" key="4">
    <source>
        <dbReference type="ARBA" id="ARBA00022679"/>
    </source>
</evidence>
<dbReference type="PANTHER" id="PTHR43775">
    <property type="entry name" value="FATTY ACID SYNTHASE"/>
    <property type="match status" value="1"/>
</dbReference>
<dbReference type="Pfam" id="PF22953">
    <property type="entry name" value="SpnB_Rossmann"/>
    <property type="match status" value="3"/>
</dbReference>
<dbReference type="SMART" id="SM00827">
    <property type="entry name" value="PKS_AT"/>
    <property type="match status" value="2"/>
</dbReference>
<dbReference type="Pfam" id="PF00698">
    <property type="entry name" value="Acyl_transf_1"/>
    <property type="match status" value="2"/>
</dbReference>
<dbReference type="SUPFAM" id="SSF52151">
    <property type="entry name" value="FabD/lysophospholipase-like"/>
    <property type="match status" value="2"/>
</dbReference>
<comment type="pathway">
    <text evidence="1">Antibiotic biosynthesis.</text>
</comment>
<dbReference type="Pfam" id="PF08659">
    <property type="entry name" value="KR"/>
    <property type="match status" value="3"/>
</dbReference>
<dbReference type="PROSITE" id="PS00455">
    <property type="entry name" value="AMP_BINDING"/>
    <property type="match status" value="1"/>
</dbReference>
<evidence type="ECO:0000259" key="12">
    <source>
        <dbReference type="PROSITE" id="PS52019"/>
    </source>
</evidence>
<feature type="domain" description="Carrier" evidence="10">
    <location>
        <begin position="976"/>
        <end position="1051"/>
    </location>
</feature>
<reference evidence="13 14" key="1">
    <citation type="journal article" date="2016" name="Arch. Microbiol.">
        <title>Streptomyces zhihengii sp. nov., isolated from rhizospheric soil of Psammosilene tunicoides.</title>
        <authorList>
            <person name="Huang M.J."/>
            <person name="Fei J.J."/>
            <person name="Salam N."/>
            <person name="Kim C.J."/>
            <person name="Hozzein W.N."/>
            <person name="Xiao M."/>
            <person name="Huang H.Q."/>
            <person name="Li W.J."/>
        </authorList>
    </citation>
    <scope>NUCLEOTIDE SEQUENCE [LARGE SCALE GENOMIC DNA]</scope>
    <source>
        <strain evidence="13 14">YIM T102</strain>
    </source>
</reference>
<dbReference type="Pfam" id="PF00109">
    <property type="entry name" value="ketoacyl-synt"/>
    <property type="match status" value="2"/>
</dbReference>
<feature type="domain" description="PKS/mFAS DH" evidence="12">
    <location>
        <begin position="1964"/>
        <end position="2232"/>
    </location>
</feature>
<dbReference type="InterPro" id="IPR055123">
    <property type="entry name" value="SpnB-like_Rossmann"/>
</dbReference>
<dbReference type="InterPro" id="IPR009081">
    <property type="entry name" value="PP-bd_ACP"/>
</dbReference>
<evidence type="ECO:0000256" key="9">
    <source>
        <dbReference type="PROSITE-ProRule" id="PRU01363"/>
    </source>
</evidence>
<feature type="region of interest" description="C-terminal hotdog fold" evidence="9">
    <location>
        <begin position="2104"/>
        <end position="2232"/>
    </location>
</feature>
<keyword evidence="2" id="KW-0596">Phosphopantetheine</keyword>
<proteinExistence type="predicted"/>
<feature type="domain" description="Carrier" evidence="10">
    <location>
        <begin position="4379"/>
        <end position="4454"/>
    </location>
</feature>
<dbReference type="Gene3D" id="3.40.50.12780">
    <property type="entry name" value="N-terminal domain of ligase-like"/>
    <property type="match status" value="1"/>
</dbReference>
<feature type="region of interest" description="N-terminal hotdog fold" evidence="9">
    <location>
        <begin position="3673"/>
        <end position="3797"/>
    </location>
</feature>
<dbReference type="CDD" id="cd08956">
    <property type="entry name" value="KR_3_FAS_SDR_x"/>
    <property type="match status" value="3"/>
</dbReference>
<dbReference type="InterPro" id="IPR042104">
    <property type="entry name" value="PKS_dehydratase_sf"/>
</dbReference>
<dbReference type="SMART" id="SM00823">
    <property type="entry name" value="PKS_PP"/>
    <property type="match status" value="3"/>
</dbReference>
<dbReference type="SUPFAM" id="SSF55048">
    <property type="entry name" value="Probable ACP-binding domain of malonyl-CoA ACP transacylase"/>
    <property type="match status" value="2"/>
</dbReference>
<dbReference type="InterPro" id="IPR045851">
    <property type="entry name" value="AMP-bd_C_sf"/>
</dbReference>
<feature type="domain" description="PKS/mFAS DH" evidence="12">
    <location>
        <begin position="3673"/>
        <end position="3949"/>
    </location>
</feature>
<dbReference type="SUPFAM" id="SSF47336">
    <property type="entry name" value="ACP-like"/>
    <property type="match status" value="3"/>
</dbReference>
<dbReference type="InterPro" id="IPR042099">
    <property type="entry name" value="ANL_N_sf"/>
</dbReference>
<gene>
    <name evidence="13" type="ORF">JE024_08055</name>
</gene>
<keyword evidence="5" id="KW-0677">Repeat</keyword>
<dbReference type="InterPro" id="IPR016036">
    <property type="entry name" value="Malonyl_transacylase_ACP-bd"/>
</dbReference>
<keyword evidence="6" id="KW-0045">Antibiotic biosynthesis</keyword>
<dbReference type="PROSITE" id="PS52019">
    <property type="entry name" value="PKS_MFAS_DH"/>
    <property type="match status" value="2"/>
</dbReference>
<evidence type="ECO:0000313" key="13">
    <source>
        <dbReference type="EMBL" id="MBM9618704.1"/>
    </source>
</evidence>
<dbReference type="Gene3D" id="1.10.1200.10">
    <property type="entry name" value="ACP-like"/>
    <property type="match status" value="3"/>
</dbReference>
<feature type="domain" description="Carrier" evidence="10">
    <location>
        <begin position="2665"/>
        <end position="2740"/>
    </location>
</feature>
<feature type="domain" description="Ketosynthase family 3 (KS3)" evidence="11">
    <location>
        <begin position="1069"/>
        <end position="1495"/>
    </location>
</feature>
<dbReference type="InterPro" id="IPR036736">
    <property type="entry name" value="ACP-like_sf"/>
</dbReference>
<dbReference type="InterPro" id="IPR054514">
    <property type="entry name" value="RhiE-like_linker"/>
</dbReference>
<keyword evidence="7" id="KW-0511">Multifunctional enzyme</keyword>
<dbReference type="EMBL" id="JAFEJA010000001">
    <property type="protein sequence ID" value="MBM9618704.1"/>
    <property type="molecule type" value="Genomic_DNA"/>
</dbReference>
<evidence type="ECO:0000256" key="5">
    <source>
        <dbReference type="ARBA" id="ARBA00022737"/>
    </source>
</evidence>
<dbReference type="SMART" id="SM00826">
    <property type="entry name" value="PKS_DH"/>
    <property type="match status" value="2"/>
</dbReference>
<dbReference type="Pfam" id="PF02801">
    <property type="entry name" value="Ketoacyl-synt_C"/>
    <property type="match status" value="2"/>
</dbReference>
<dbReference type="Gene3D" id="3.30.70.3290">
    <property type="match status" value="2"/>
</dbReference>
<dbReference type="Pfam" id="PF00550">
    <property type="entry name" value="PP-binding"/>
    <property type="match status" value="3"/>
</dbReference>
<dbReference type="InterPro" id="IPR020806">
    <property type="entry name" value="PKS_PP-bd"/>
</dbReference>
<keyword evidence="14" id="KW-1185">Reference proteome</keyword>
<dbReference type="Pfam" id="PF21089">
    <property type="entry name" value="PKS_DH_N"/>
    <property type="match status" value="2"/>
</dbReference>
<dbReference type="InterPro" id="IPR020807">
    <property type="entry name" value="PKS_DH"/>
</dbReference>
<dbReference type="SUPFAM" id="SSF53901">
    <property type="entry name" value="Thiolase-like"/>
    <property type="match status" value="2"/>
</dbReference>
<dbReference type="Gene3D" id="3.30.300.30">
    <property type="match status" value="1"/>
</dbReference>
<keyword evidence="4" id="KW-0808">Transferase</keyword>
<feature type="active site" description="Proton donor; for dehydratase activity" evidence="9">
    <location>
        <position position="3870"/>
    </location>
</feature>
<dbReference type="CDD" id="cd00833">
    <property type="entry name" value="PKS"/>
    <property type="match status" value="2"/>
</dbReference>
<dbReference type="InterPro" id="IPR036291">
    <property type="entry name" value="NAD(P)-bd_dom_sf"/>
</dbReference>
<dbReference type="SMART" id="SM00825">
    <property type="entry name" value="PKS_KS"/>
    <property type="match status" value="2"/>
</dbReference>
<dbReference type="InterPro" id="IPR049551">
    <property type="entry name" value="PKS_DH_C"/>
</dbReference>
<accession>A0ABS2UN26</accession>
<dbReference type="InterPro" id="IPR006162">
    <property type="entry name" value="Ppantetheine_attach_site"/>
</dbReference>
<feature type="domain" description="Ketosynthase family 3 (KS3)" evidence="11">
    <location>
        <begin position="2761"/>
        <end position="3187"/>
    </location>
</feature>